<evidence type="ECO:0000256" key="1">
    <source>
        <dbReference type="SAM" id="MobiDB-lite"/>
    </source>
</evidence>
<dbReference type="Proteomes" id="UP000310719">
    <property type="component" value="Chromosome"/>
</dbReference>
<reference evidence="2 3" key="1">
    <citation type="submission" date="2019-05" db="EMBL/GenBank/DDBJ databases">
        <authorList>
            <consortium name="Pathogen Informatics"/>
        </authorList>
    </citation>
    <scope>NUCLEOTIDE SEQUENCE [LARGE SCALE GENOMIC DNA]</scope>
    <source>
        <strain evidence="2 3">NCTC13032</strain>
    </source>
</reference>
<proteinExistence type="predicted"/>
<evidence type="ECO:0000313" key="2">
    <source>
        <dbReference type="EMBL" id="VTP67621.1"/>
    </source>
</evidence>
<dbReference type="EMBL" id="LR590464">
    <property type="protein sequence ID" value="VTP67621.1"/>
    <property type="molecule type" value="Genomic_DNA"/>
</dbReference>
<gene>
    <name evidence="2" type="ORF">NCTC13032_03139</name>
</gene>
<protein>
    <submittedName>
        <fullName evidence="2">Uncharacterized protein</fullName>
    </submittedName>
</protein>
<name>A0A4U9HVP2_9ENTR</name>
<feature type="region of interest" description="Disordered" evidence="1">
    <location>
        <begin position="33"/>
        <end position="57"/>
    </location>
</feature>
<dbReference type="AlphaFoldDB" id="A0A4U9HVP2"/>
<organism evidence="2 3">
    <name type="scientific">Leclercia adecarboxylata</name>
    <dbReference type="NCBI Taxonomy" id="83655"/>
    <lineage>
        <taxon>Bacteria</taxon>
        <taxon>Pseudomonadati</taxon>
        <taxon>Pseudomonadota</taxon>
        <taxon>Gammaproteobacteria</taxon>
        <taxon>Enterobacterales</taxon>
        <taxon>Enterobacteriaceae</taxon>
        <taxon>Leclercia</taxon>
    </lineage>
</organism>
<evidence type="ECO:0000313" key="3">
    <source>
        <dbReference type="Proteomes" id="UP000310719"/>
    </source>
</evidence>
<sequence>MLALTIDSRENHQRTLAGNDTFGSEVAMQGNIANGGFTGNAQSGGQEGRSPDISMVPQLKSLGGLAQFADHD</sequence>
<accession>A0A4U9HVP2</accession>